<feature type="transmembrane region" description="Helical" evidence="1">
    <location>
        <begin position="21"/>
        <end position="43"/>
    </location>
</feature>
<keyword evidence="3" id="KW-1185">Reference proteome</keyword>
<dbReference type="Pfam" id="PF04964">
    <property type="entry name" value="Flp_Fap"/>
    <property type="match status" value="1"/>
</dbReference>
<sequence>MLLNINSKLRNIRNKFKADKRGVTAVEYAIIAVAMSSIILLVFKNGTLSDTLTEAMTAIKTSMSSAAK</sequence>
<dbReference type="EMBL" id="CP014038">
    <property type="protein sequence ID" value="AMF96431.1"/>
    <property type="molecule type" value="Genomic_DNA"/>
</dbReference>
<reference evidence="2" key="1">
    <citation type="submission" date="2018-01" db="EMBL/GenBank/DDBJ databases">
        <title>FDA dAtabase for Regulatory Grade micrObial Sequences (FDA-ARGOS): Supporting development and validation of Infectious Disease Dx tests.</title>
        <authorList>
            <person name="Hoffmann M."/>
            <person name="Allard M."/>
            <person name="Evans P."/>
            <person name="Brown E."/>
            <person name="Tallon L."/>
            <person name="Sadzewicz L."/>
            <person name="Sengamalay N."/>
            <person name="Ott S."/>
            <person name="Godinez A."/>
            <person name="Nagaraj S."/>
            <person name="Vyas G."/>
            <person name="Aluvathingal J."/>
            <person name="Nadendla S."/>
            <person name="Geyer C."/>
            <person name="Sichtig H."/>
        </authorList>
    </citation>
    <scope>NUCLEOTIDE SEQUENCE</scope>
    <source>
        <strain evidence="2">FDAARGOS_107</strain>
    </source>
</reference>
<dbReference type="GeneID" id="83581766"/>
<evidence type="ECO:0000256" key="1">
    <source>
        <dbReference type="SAM" id="Phobius"/>
    </source>
</evidence>
<dbReference type="InterPro" id="IPR007047">
    <property type="entry name" value="Flp_Fap"/>
</dbReference>
<gene>
    <name evidence="2" type="ORF">AL538_01145</name>
</gene>
<protein>
    <submittedName>
        <fullName evidence="2">Flp family type IVb pilin</fullName>
    </submittedName>
</protein>
<accession>A0ABM5XTC5</accession>
<keyword evidence="1" id="KW-0472">Membrane</keyword>
<name>A0ABM5XTC5_VIBHA</name>
<evidence type="ECO:0000313" key="3">
    <source>
        <dbReference type="Proteomes" id="UP000067422"/>
    </source>
</evidence>
<proteinExistence type="predicted"/>
<organism evidence="2 3">
    <name type="scientific">Vibrio harveyi</name>
    <name type="common">Beneckea harveyi</name>
    <dbReference type="NCBI Taxonomy" id="669"/>
    <lineage>
        <taxon>Bacteria</taxon>
        <taxon>Pseudomonadati</taxon>
        <taxon>Pseudomonadota</taxon>
        <taxon>Gammaproteobacteria</taxon>
        <taxon>Vibrionales</taxon>
        <taxon>Vibrionaceae</taxon>
        <taxon>Vibrio</taxon>
    </lineage>
</organism>
<evidence type="ECO:0000313" key="2">
    <source>
        <dbReference type="EMBL" id="AMF96431.1"/>
    </source>
</evidence>
<dbReference type="Proteomes" id="UP000067422">
    <property type="component" value="Chromosome 1"/>
</dbReference>
<dbReference type="RefSeq" id="WP_005445979.1">
    <property type="nucleotide sequence ID" value="NZ_CP014038.2"/>
</dbReference>
<keyword evidence="1" id="KW-1133">Transmembrane helix</keyword>
<keyword evidence="1" id="KW-0812">Transmembrane</keyword>